<name>A0A0F9U707_9ZZZZ</name>
<dbReference type="SUPFAM" id="SSF48452">
    <property type="entry name" value="TPR-like"/>
    <property type="match status" value="1"/>
</dbReference>
<proteinExistence type="predicted"/>
<evidence type="ECO:0008006" key="2">
    <source>
        <dbReference type="Google" id="ProtNLM"/>
    </source>
</evidence>
<organism evidence="1">
    <name type="scientific">marine sediment metagenome</name>
    <dbReference type="NCBI Taxonomy" id="412755"/>
    <lineage>
        <taxon>unclassified sequences</taxon>
        <taxon>metagenomes</taxon>
        <taxon>ecological metagenomes</taxon>
    </lineage>
</organism>
<gene>
    <name evidence="1" type="ORF">LCGC14_0243680</name>
</gene>
<dbReference type="InterPro" id="IPR011990">
    <property type="entry name" value="TPR-like_helical_dom_sf"/>
</dbReference>
<comment type="caution">
    <text evidence="1">The sequence shown here is derived from an EMBL/GenBank/DDBJ whole genome shotgun (WGS) entry which is preliminary data.</text>
</comment>
<accession>A0A0F9U707</accession>
<dbReference type="AlphaFoldDB" id="A0A0F9U707"/>
<evidence type="ECO:0000313" key="1">
    <source>
        <dbReference type="EMBL" id="KKN88995.1"/>
    </source>
</evidence>
<dbReference type="EMBL" id="LAZR01000124">
    <property type="protein sequence ID" value="KKN88995.1"/>
    <property type="molecule type" value="Genomic_DNA"/>
</dbReference>
<reference evidence="1" key="1">
    <citation type="journal article" date="2015" name="Nature">
        <title>Complex archaea that bridge the gap between prokaryotes and eukaryotes.</title>
        <authorList>
            <person name="Spang A."/>
            <person name="Saw J.H."/>
            <person name="Jorgensen S.L."/>
            <person name="Zaremba-Niedzwiedzka K."/>
            <person name="Martijn J."/>
            <person name="Lind A.E."/>
            <person name="van Eijk R."/>
            <person name="Schleper C."/>
            <person name="Guy L."/>
            <person name="Ettema T.J."/>
        </authorList>
    </citation>
    <scope>NUCLEOTIDE SEQUENCE</scope>
</reference>
<sequence>MKYNKIITTVICATLVLTACSDNYLEYEPEGVLSSENVATAENAESLVIAAYAGIANDEMIGPLTHQWVYGSVRSDDAYKGGGGRGDVGAALQAAQHLHGQAPLNGIRFDQDQGSFHCVVTSRV</sequence>
<dbReference type="PROSITE" id="PS51257">
    <property type="entry name" value="PROKAR_LIPOPROTEIN"/>
    <property type="match status" value="1"/>
</dbReference>
<protein>
    <recommendedName>
        <fullName evidence="2">SusD-like N-terminal domain-containing protein</fullName>
    </recommendedName>
</protein>